<dbReference type="EMBL" id="UINC01001216">
    <property type="protein sequence ID" value="SUZ74563.1"/>
    <property type="molecule type" value="Genomic_DNA"/>
</dbReference>
<dbReference type="InterPro" id="IPR050662">
    <property type="entry name" value="Sec-metab_biosynth-thioest"/>
</dbReference>
<gene>
    <name evidence="2" type="ORF">METZ01_LOCUS27417</name>
</gene>
<reference evidence="2" key="1">
    <citation type="submission" date="2018-05" db="EMBL/GenBank/DDBJ databases">
        <authorList>
            <person name="Lanie J.A."/>
            <person name="Ng W.-L."/>
            <person name="Kazmierczak K.M."/>
            <person name="Andrzejewski T.M."/>
            <person name="Davidsen T.M."/>
            <person name="Wayne K.J."/>
            <person name="Tettelin H."/>
            <person name="Glass J.I."/>
            <person name="Rusch D."/>
            <person name="Podicherti R."/>
            <person name="Tsui H.-C.T."/>
            <person name="Winkler M.E."/>
        </authorList>
    </citation>
    <scope>NUCLEOTIDE SEQUENCE</scope>
</reference>
<evidence type="ECO:0000313" key="2">
    <source>
        <dbReference type="EMBL" id="SUZ74563.1"/>
    </source>
</evidence>
<accession>A0A381QA94</accession>
<dbReference type="InterPro" id="IPR001279">
    <property type="entry name" value="Metallo-B-lactamas"/>
</dbReference>
<dbReference type="SUPFAM" id="SSF56281">
    <property type="entry name" value="Metallo-hydrolase/oxidoreductase"/>
    <property type="match status" value="1"/>
</dbReference>
<proteinExistence type="predicted"/>
<feature type="domain" description="Metallo-beta-lactamase" evidence="1">
    <location>
        <begin position="66"/>
        <end position="290"/>
    </location>
</feature>
<sequence length="397" mass="44852">MALWKGRASQICNSKLAGFDMAVSKGNRSSQGLEYPYDEHPVKGTTIEVADGVRWLTMPMWGSLTHINLYLLEDEDGWFVIDTGLGTNDTKKLWHTIFDNELGGKPVKGVICTHMHPDHIGQAGMITEHFRVPLYMTRGEFYQARSFATGGPSHHSSWIGQEFYTRYGMPANYLEKLAKMWSGRSTGKMSMMSMPTAFPSGFHRLEDGDVLSIGDHHWEVVVGSGHSPEHACLLCRGLKIMISGDQILPIITSNVSVHPTEPEANPLKAWMESHDKLLSTPEDTFVLPAHNLPFFGVRERLRQLINHHEERMLALEEFCVEPQTAQALLPVLFKRKLDPRQTMMALGEAIAHCHLLMYRDRIERTLHEDGAYRFTATDPVHAQEPRLDTRDDVPTLA</sequence>
<dbReference type="Gene3D" id="1.10.10.10">
    <property type="entry name" value="Winged helix-like DNA-binding domain superfamily/Winged helix DNA-binding domain"/>
    <property type="match status" value="1"/>
</dbReference>
<dbReference type="Pfam" id="PF21221">
    <property type="entry name" value="B_lactamase-like_C"/>
    <property type="match status" value="1"/>
</dbReference>
<evidence type="ECO:0000259" key="1">
    <source>
        <dbReference type="SMART" id="SM00849"/>
    </source>
</evidence>
<dbReference type="SMART" id="SM00849">
    <property type="entry name" value="Lactamase_B"/>
    <property type="match status" value="1"/>
</dbReference>
<dbReference type="InterPro" id="IPR036388">
    <property type="entry name" value="WH-like_DNA-bd_sf"/>
</dbReference>
<organism evidence="2">
    <name type="scientific">marine metagenome</name>
    <dbReference type="NCBI Taxonomy" id="408172"/>
    <lineage>
        <taxon>unclassified sequences</taxon>
        <taxon>metagenomes</taxon>
        <taxon>ecological metagenomes</taxon>
    </lineage>
</organism>
<dbReference type="Pfam" id="PF00753">
    <property type="entry name" value="Lactamase_B"/>
    <property type="match status" value="1"/>
</dbReference>
<dbReference type="Gene3D" id="3.60.15.10">
    <property type="entry name" value="Ribonuclease Z/Hydroxyacylglutathione hydrolase-like"/>
    <property type="match status" value="1"/>
</dbReference>
<dbReference type="AlphaFoldDB" id="A0A381QA94"/>
<protein>
    <recommendedName>
        <fullName evidence="1">Metallo-beta-lactamase domain-containing protein</fullName>
    </recommendedName>
</protein>
<dbReference type="InterPro" id="IPR036866">
    <property type="entry name" value="RibonucZ/Hydroxyglut_hydro"/>
</dbReference>
<dbReference type="InterPro" id="IPR048933">
    <property type="entry name" value="B_lactamase-like_C"/>
</dbReference>
<dbReference type="PANTHER" id="PTHR23131:SF4">
    <property type="entry name" value="METALLO-BETA-LACTAMASE SUPERFAMILY POTEIN"/>
    <property type="match status" value="1"/>
</dbReference>
<name>A0A381QA94_9ZZZZ</name>
<dbReference type="PANTHER" id="PTHR23131">
    <property type="entry name" value="ENDORIBONUCLEASE LACTB2"/>
    <property type="match status" value="1"/>
</dbReference>